<dbReference type="GO" id="GO:0045892">
    <property type="term" value="P:negative regulation of DNA-templated transcription"/>
    <property type="evidence" value="ECO:0007669"/>
    <property type="project" value="TreeGrafter"/>
</dbReference>
<organism evidence="5 6">
    <name type="scientific">Mesosutterella multiformis</name>
    <dbReference type="NCBI Taxonomy" id="2259133"/>
    <lineage>
        <taxon>Bacteria</taxon>
        <taxon>Pseudomonadati</taxon>
        <taxon>Pseudomonadota</taxon>
        <taxon>Betaproteobacteria</taxon>
        <taxon>Burkholderiales</taxon>
        <taxon>Sutterellaceae</taxon>
        <taxon>Mesosutterella</taxon>
    </lineage>
</organism>
<evidence type="ECO:0000256" key="3">
    <source>
        <dbReference type="ARBA" id="ARBA00023163"/>
    </source>
</evidence>
<dbReference type="EMBL" id="BGZJ01000001">
    <property type="protein sequence ID" value="GBO93008.1"/>
    <property type="molecule type" value="Genomic_DNA"/>
</dbReference>
<dbReference type="PANTHER" id="PTHR44846">
    <property type="entry name" value="MANNOSYL-D-GLYCERATE TRANSPORT/METABOLISM SYSTEM REPRESSOR MNGR-RELATED"/>
    <property type="match status" value="1"/>
</dbReference>
<evidence type="ECO:0000256" key="1">
    <source>
        <dbReference type="ARBA" id="ARBA00023015"/>
    </source>
</evidence>
<dbReference type="CDD" id="cd07377">
    <property type="entry name" value="WHTH_GntR"/>
    <property type="match status" value="1"/>
</dbReference>
<dbReference type="SMART" id="SM00345">
    <property type="entry name" value="HTH_GNTR"/>
    <property type="match status" value="1"/>
</dbReference>
<dbReference type="Proteomes" id="UP000266091">
    <property type="component" value="Unassembled WGS sequence"/>
</dbReference>
<dbReference type="SMART" id="SM00866">
    <property type="entry name" value="UTRA"/>
    <property type="match status" value="1"/>
</dbReference>
<dbReference type="Pfam" id="PF00392">
    <property type="entry name" value="GntR"/>
    <property type="match status" value="1"/>
</dbReference>
<dbReference type="InterPro" id="IPR000524">
    <property type="entry name" value="Tscrpt_reg_HTH_GntR"/>
</dbReference>
<feature type="domain" description="HTH gntR-type" evidence="4">
    <location>
        <begin position="5"/>
        <end position="73"/>
    </location>
</feature>
<sequence>MGNGVPLYEAAKRKILKRLETREWLPGAKLPPEGELSRELGVSVGTLRHAVGELCDEGILWRRQGSGTYVRSYRDGGAGFWNRFQPFQTRDGMPMIMVDRKVLFLETIPAGDEFSVRLRLKKDDPVIHVFRHQIDKNGEFQGIDELYLRGDYFKGLTFERFDKNLEPDESLYSFYEREFGVEIVETSNFIAWDIGTEELAKRLLAPNIANMPLIFYKRVSKTYGHIPVECRVIRGKASDVQLSFDITR</sequence>
<name>A0A388S9S3_9BURK</name>
<protein>
    <recommendedName>
        <fullName evidence="4">HTH gntR-type domain-containing protein</fullName>
    </recommendedName>
</protein>
<dbReference type="InterPro" id="IPR050679">
    <property type="entry name" value="Bact_HTH_transcr_reg"/>
</dbReference>
<proteinExistence type="predicted"/>
<evidence type="ECO:0000259" key="4">
    <source>
        <dbReference type="PROSITE" id="PS50949"/>
    </source>
</evidence>
<evidence type="ECO:0000256" key="2">
    <source>
        <dbReference type="ARBA" id="ARBA00023125"/>
    </source>
</evidence>
<keyword evidence="3" id="KW-0804">Transcription</keyword>
<dbReference type="RefSeq" id="WP_116269483.1">
    <property type="nucleotide sequence ID" value="NZ_BGZJ01000001.1"/>
</dbReference>
<keyword evidence="1" id="KW-0805">Transcription regulation</keyword>
<dbReference type="SUPFAM" id="SSF64288">
    <property type="entry name" value="Chorismate lyase-like"/>
    <property type="match status" value="1"/>
</dbReference>
<dbReference type="GO" id="GO:0003677">
    <property type="term" value="F:DNA binding"/>
    <property type="evidence" value="ECO:0007669"/>
    <property type="project" value="UniProtKB-KW"/>
</dbReference>
<reference evidence="5 6" key="1">
    <citation type="journal article" date="2018" name="Int. J. Syst. Evol. Microbiol.">
        <title>Mesosutterella multiformis gen. nov., sp. nov., a member of the family Sutterellaceae and Sutterella megalosphaeroides sp. nov., isolated from human faeces.</title>
        <authorList>
            <person name="Sakamoto M."/>
            <person name="Ikeyama N."/>
            <person name="Kunihiro T."/>
            <person name="Iino T."/>
            <person name="Yuki M."/>
            <person name="Ohkuma M."/>
        </authorList>
    </citation>
    <scope>NUCLEOTIDE SEQUENCE [LARGE SCALE GENOMIC DNA]</scope>
    <source>
        <strain evidence="5 6">4NBBH2</strain>
    </source>
</reference>
<dbReference type="InterPro" id="IPR036390">
    <property type="entry name" value="WH_DNA-bd_sf"/>
</dbReference>
<dbReference type="InterPro" id="IPR011663">
    <property type="entry name" value="UTRA"/>
</dbReference>
<dbReference type="PROSITE" id="PS50949">
    <property type="entry name" value="HTH_GNTR"/>
    <property type="match status" value="1"/>
</dbReference>
<dbReference type="OrthoDB" id="2530535at2"/>
<dbReference type="AlphaFoldDB" id="A0A388S9S3"/>
<evidence type="ECO:0000313" key="5">
    <source>
        <dbReference type="EMBL" id="GBO93008.1"/>
    </source>
</evidence>
<dbReference type="Gene3D" id="3.40.1410.10">
    <property type="entry name" value="Chorismate lyase-like"/>
    <property type="match status" value="1"/>
</dbReference>
<accession>A0A388S9S3</accession>
<keyword evidence="6" id="KW-1185">Reference proteome</keyword>
<dbReference type="Pfam" id="PF07702">
    <property type="entry name" value="UTRA"/>
    <property type="match status" value="1"/>
</dbReference>
<evidence type="ECO:0000313" key="6">
    <source>
        <dbReference type="Proteomes" id="UP000266091"/>
    </source>
</evidence>
<dbReference type="PANTHER" id="PTHR44846:SF1">
    <property type="entry name" value="MANNOSYL-D-GLYCERATE TRANSPORT_METABOLISM SYSTEM REPRESSOR MNGR-RELATED"/>
    <property type="match status" value="1"/>
</dbReference>
<dbReference type="InterPro" id="IPR036388">
    <property type="entry name" value="WH-like_DNA-bd_sf"/>
</dbReference>
<keyword evidence="2" id="KW-0238">DNA-binding</keyword>
<dbReference type="SUPFAM" id="SSF46785">
    <property type="entry name" value="Winged helix' DNA-binding domain"/>
    <property type="match status" value="1"/>
</dbReference>
<dbReference type="Gene3D" id="1.10.10.10">
    <property type="entry name" value="Winged helix-like DNA-binding domain superfamily/Winged helix DNA-binding domain"/>
    <property type="match status" value="1"/>
</dbReference>
<dbReference type="GO" id="GO:0003700">
    <property type="term" value="F:DNA-binding transcription factor activity"/>
    <property type="evidence" value="ECO:0007669"/>
    <property type="project" value="InterPro"/>
</dbReference>
<dbReference type="InterPro" id="IPR028978">
    <property type="entry name" value="Chorismate_lyase_/UTRA_dom_sf"/>
</dbReference>
<gene>
    <name evidence="5" type="ORF">MESMUL_03620</name>
</gene>
<comment type="caution">
    <text evidence="5">The sequence shown here is derived from an EMBL/GenBank/DDBJ whole genome shotgun (WGS) entry which is preliminary data.</text>
</comment>